<feature type="transmembrane region" description="Helical" evidence="1">
    <location>
        <begin position="202"/>
        <end position="223"/>
    </location>
</feature>
<name>A0ABP3JHA6_9BACI</name>
<organism evidence="2 3">
    <name type="scientific">Alkalibacillus silvisoli</name>
    <dbReference type="NCBI Taxonomy" id="392823"/>
    <lineage>
        <taxon>Bacteria</taxon>
        <taxon>Bacillati</taxon>
        <taxon>Bacillota</taxon>
        <taxon>Bacilli</taxon>
        <taxon>Bacillales</taxon>
        <taxon>Bacillaceae</taxon>
        <taxon>Alkalibacillus</taxon>
    </lineage>
</organism>
<accession>A0ABP3JHA6</accession>
<keyword evidence="1" id="KW-0472">Membrane</keyword>
<protein>
    <submittedName>
        <fullName evidence="2">ABC transporter permease</fullName>
    </submittedName>
</protein>
<feature type="transmembrane region" description="Helical" evidence="1">
    <location>
        <begin position="154"/>
        <end position="176"/>
    </location>
</feature>
<feature type="transmembrane region" description="Helical" evidence="1">
    <location>
        <begin position="21"/>
        <end position="41"/>
    </location>
</feature>
<feature type="transmembrane region" description="Helical" evidence="1">
    <location>
        <begin position="47"/>
        <end position="71"/>
    </location>
</feature>
<dbReference type="EMBL" id="BAAACZ010000005">
    <property type="protein sequence ID" value="GAA0453595.1"/>
    <property type="molecule type" value="Genomic_DNA"/>
</dbReference>
<evidence type="ECO:0000313" key="2">
    <source>
        <dbReference type="EMBL" id="GAA0453595.1"/>
    </source>
</evidence>
<keyword evidence="3" id="KW-1185">Reference proteome</keyword>
<evidence type="ECO:0000256" key="1">
    <source>
        <dbReference type="SAM" id="Phobius"/>
    </source>
</evidence>
<keyword evidence="1" id="KW-0812">Transmembrane</keyword>
<reference evidence="3" key="1">
    <citation type="journal article" date="2019" name="Int. J. Syst. Evol. Microbiol.">
        <title>The Global Catalogue of Microorganisms (GCM) 10K type strain sequencing project: providing services to taxonomists for standard genome sequencing and annotation.</title>
        <authorList>
            <consortium name="The Broad Institute Genomics Platform"/>
            <consortium name="The Broad Institute Genome Sequencing Center for Infectious Disease"/>
            <person name="Wu L."/>
            <person name="Ma J."/>
        </authorList>
    </citation>
    <scope>NUCLEOTIDE SEQUENCE [LARGE SCALE GENOMIC DNA]</scope>
    <source>
        <strain evidence="3">JCM 14193</strain>
    </source>
</reference>
<dbReference type="RefSeq" id="WP_343781630.1">
    <property type="nucleotide sequence ID" value="NZ_BAAACZ010000005.1"/>
</dbReference>
<dbReference type="Proteomes" id="UP001500740">
    <property type="component" value="Unassembled WGS sequence"/>
</dbReference>
<proteinExistence type="predicted"/>
<feature type="transmembrane region" description="Helical" evidence="1">
    <location>
        <begin position="121"/>
        <end position="147"/>
    </location>
</feature>
<keyword evidence="1" id="KW-1133">Transmembrane helix</keyword>
<sequence length="230" mass="25894">MNIKRILAIFEKDIKDFFKNTSLVIMPVVPILLALFYSVLFDDFIPLFTVFIIIGMVFAGVTSYCIMIMMAEEKEKNTLRTLMMSPASFLDIIVGKSLVAIVMTLLTLMISVVLLDVYDVFNLQVIIGSVLLLLFFIFLGIGIGLFAKSIAATSFYIMPIIFIFGFSPMFDVFGLAEGHLVNVIFDALPVSLLMQASDEGTWMPLIFITIWVVVAYLFAFYSYQKNKSDD</sequence>
<feature type="transmembrane region" description="Helical" evidence="1">
    <location>
        <begin position="92"/>
        <end position="115"/>
    </location>
</feature>
<gene>
    <name evidence="2" type="ORF">GCM10008935_05450</name>
</gene>
<comment type="caution">
    <text evidence="2">The sequence shown here is derived from an EMBL/GenBank/DDBJ whole genome shotgun (WGS) entry which is preliminary data.</text>
</comment>
<evidence type="ECO:0000313" key="3">
    <source>
        <dbReference type="Proteomes" id="UP001500740"/>
    </source>
</evidence>